<gene>
    <name evidence="21" type="primary">PINK1</name>
    <name evidence="21" type="ORF">SK128_016707</name>
</gene>
<dbReference type="GO" id="GO:0004674">
    <property type="term" value="F:protein serine/threonine kinase activity"/>
    <property type="evidence" value="ECO:0007669"/>
    <property type="project" value="UniProtKB-KW"/>
</dbReference>
<comment type="subcellular location">
    <subcellularLocation>
        <location evidence="3">Cytoplasm</location>
        <location evidence="3">Cytosol</location>
    </subcellularLocation>
    <subcellularLocation>
        <location evidence="2">Mitochondrion inner membrane</location>
        <topology evidence="2">Single-pass membrane protein</topology>
    </subcellularLocation>
    <subcellularLocation>
        <location evidence="4">Mitochondrion outer membrane</location>
        <topology evidence="4">Single-pass membrane protein</topology>
    </subcellularLocation>
</comment>
<dbReference type="GO" id="GO:0005743">
    <property type="term" value="C:mitochondrial inner membrane"/>
    <property type="evidence" value="ECO:0007669"/>
    <property type="project" value="UniProtKB-SubCell"/>
</dbReference>
<comment type="catalytic activity">
    <reaction evidence="18">
        <text>L-seryl-[protein] + ATP = O-phospho-L-seryl-[protein] + ADP + H(+)</text>
        <dbReference type="Rhea" id="RHEA:17989"/>
        <dbReference type="Rhea" id="RHEA-COMP:9863"/>
        <dbReference type="Rhea" id="RHEA-COMP:11604"/>
        <dbReference type="ChEBI" id="CHEBI:15378"/>
        <dbReference type="ChEBI" id="CHEBI:29999"/>
        <dbReference type="ChEBI" id="CHEBI:30616"/>
        <dbReference type="ChEBI" id="CHEBI:83421"/>
        <dbReference type="ChEBI" id="CHEBI:456216"/>
        <dbReference type="EC" id="2.7.11.1"/>
    </reaction>
</comment>
<keyword evidence="13" id="KW-0067">ATP-binding</keyword>
<keyword evidence="8" id="KW-0479">Metal-binding</keyword>
<feature type="domain" description="Protein kinase" evidence="20">
    <location>
        <begin position="310"/>
        <end position="687"/>
    </location>
</feature>
<dbReference type="PANTHER" id="PTHR22972">
    <property type="entry name" value="SERINE/THREONINE PROTEIN KINASE"/>
    <property type="match status" value="1"/>
</dbReference>
<dbReference type="AlphaFoldDB" id="A0AAN8WWH0"/>
<dbReference type="GO" id="GO:0090141">
    <property type="term" value="P:positive regulation of mitochondrial fission"/>
    <property type="evidence" value="ECO:0007669"/>
    <property type="project" value="TreeGrafter"/>
</dbReference>
<dbReference type="GO" id="GO:0005829">
    <property type="term" value="C:cytosol"/>
    <property type="evidence" value="ECO:0007669"/>
    <property type="project" value="UniProtKB-SubCell"/>
</dbReference>
<comment type="catalytic activity">
    <reaction evidence="17">
        <text>L-threonyl-[protein] + ATP = O-phospho-L-threonyl-[protein] + ADP + H(+)</text>
        <dbReference type="Rhea" id="RHEA:46608"/>
        <dbReference type="Rhea" id="RHEA-COMP:11060"/>
        <dbReference type="Rhea" id="RHEA-COMP:11605"/>
        <dbReference type="ChEBI" id="CHEBI:15378"/>
        <dbReference type="ChEBI" id="CHEBI:30013"/>
        <dbReference type="ChEBI" id="CHEBI:30616"/>
        <dbReference type="ChEBI" id="CHEBI:61977"/>
        <dbReference type="ChEBI" id="CHEBI:456216"/>
        <dbReference type="EC" id="2.7.11.1"/>
    </reaction>
</comment>
<evidence type="ECO:0000256" key="6">
    <source>
        <dbReference type="ARBA" id="ARBA00022527"/>
    </source>
</evidence>
<evidence type="ECO:0000256" key="14">
    <source>
        <dbReference type="ARBA" id="ARBA00022842"/>
    </source>
</evidence>
<evidence type="ECO:0000256" key="18">
    <source>
        <dbReference type="ARBA" id="ARBA00048679"/>
    </source>
</evidence>
<dbReference type="EC" id="2.7.11.1" evidence="5"/>
<feature type="region of interest" description="Disordered" evidence="19">
    <location>
        <begin position="218"/>
        <end position="242"/>
    </location>
</feature>
<protein>
    <recommendedName>
        <fullName evidence="5">non-specific serine/threonine protein kinase</fullName>
        <ecNumber evidence="5">2.7.11.1</ecNumber>
    </recommendedName>
</protein>
<evidence type="ECO:0000256" key="9">
    <source>
        <dbReference type="ARBA" id="ARBA00022741"/>
    </source>
</evidence>
<dbReference type="PROSITE" id="PS00108">
    <property type="entry name" value="PROTEIN_KINASE_ST"/>
    <property type="match status" value="1"/>
</dbReference>
<dbReference type="Gene3D" id="1.10.510.10">
    <property type="entry name" value="Transferase(Phosphotransferase) domain 1"/>
    <property type="match status" value="1"/>
</dbReference>
<comment type="caution">
    <text evidence="21">The sequence shown here is derived from an EMBL/GenBank/DDBJ whole genome shotgun (WGS) entry which is preliminary data.</text>
</comment>
<evidence type="ECO:0000256" key="15">
    <source>
        <dbReference type="ARBA" id="ARBA00022946"/>
    </source>
</evidence>
<evidence type="ECO:0000256" key="8">
    <source>
        <dbReference type="ARBA" id="ARBA00022723"/>
    </source>
</evidence>
<reference evidence="21 22" key="1">
    <citation type="submission" date="2023-11" db="EMBL/GenBank/DDBJ databases">
        <title>Halocaridina rubra genome assembly.</title>
        <authorList>
            <person name="Smith C."/>
        </authorList>
    </citation>
    <scope>NUCLEOTIDE SEQUENCE [LARGE SCALE GENOMIC DNA]</scope>
    <source>
        <strain evidence="21">EP-1</strain>
        <tissue evidence="21">Whole</tissue>
    </source>
</reference>
<evidence type="ECO:0000259" key="20">
    <source>
        <dbReference type="PROSITE" id="PS50011"/>
    </source>
</evidence>
<keyword evidence="15" id="KW-0809">Transit peptide</keyword>
<evidence type="ECO:0000313" key="22">
    <source>
        <dbReference type="Proteomes" id="UP001381693"/>
    </source>
</evidence>
<evidence type="ECO:0000256" key="12">
    <source>
        <dbReference type="ARBA" id="ARBA00022792"/>
    </source>
</evidence>
<evidence type="ECO:0000256" key="19">
    <source>
        <dbReference type="SAM" id="MobiDB-lite"/>
    </source>
</evidence>
<keyword evidence="12" id="KW-0999">Mitochondrion inner membrane</keyword>
<dbReference type="GO" id="GO:0005741">
    <property type="term" value="C:mitochondrial outer membrane"/>
    <property type="evidence" value="ECO:0007669"/>
    <property type="project" value="UniProtKB-SubCell"/>
</dbReference>
<accession>A0AAN8WWH0</accession>
<feature type="region of interest" description="Disordered" evidence="19">
    <location>
        <begin position="21"/>
        <end position="63"/>
    </location>
</feature>
<dbReference type="InterPro" id="IPR000719">
    <property type="entry name" value="Prot_kinase_dom"/>
</dbReference>
<dbReference type="InterPro" id="IPR011009">
    <property type="entry name" value="Kinase-like_dom_sf"/>
</dbReference>
<dbReference type="GO" id="GO:0046872">
    <property type="term" value="F:metal ion binding"/>
    <property type="evidence" value="ECO:0007669"/>
    <property type="project" value="UniProtKB-KW"/>
</dbReference>
<keyword evidence="11" id="KW-1000">Mitochondrion outer membrane</keyword>
<keyword evidence="22" id="KW-1185">Reference proteome</keyword>
<dbReference type="Proteomes" id="UP001381693">
    <property type="component" value="Unassembled WGS sequence"/>
</dbReference>
<dbReference type="PANTHER" id="PTHR22972:SF7">
    <property type="entry name" value="SERINE_THREONINE-PROTEIN KINASE PINK1, MITOCHONDRIAL"/>
    <property type="match status" value="1"/>
</dbReference>
<dbReference type="PROSITE" id="PS50011">
    <property type="entry name" value="PROTEIN_KINASE_DOM"/>
    <property type="match status" value="1"/>
</dbReference>
<keyword evidence="6" id="KW-0723">Serine/threonine-protein kinase</keyword>
<comment type="cofactor">
    <cofactor evidence="1">
        <name>Mg(2+)</name>
        <dbReference type="ChEBI" id="CHEBI:18420"/>
    </cofactor>
</comment>
<evidence type="ECO:0000256" key="17">
    <source>
        <dbReference type="ARBA" id="ARBA00047899"/>
    </source>
</evidence>
<dbReference type="GO" id="GO:0000422">
    <property type="term" value="P:autophagy of mitochondrion"/>
    <property type="evidence" value="ECO:0007669"/>
    <property type="project" value="TreeGrafter"/>
</dbReference>
<dbReference type="InterPro" id="IPR051511">
    <property type="entry name" value="MitoQC_Scaffold_Kinases"/>
</dbReference>
<keyword evidence="14" id="KW-0460">Magnesium</keyword>
<evidence type="ECO:0000256" key="11">
    <source>
        <dbReference type="ARBA" id="ARBA00022787"/>
    </source>
</evidence>
<proteinExistence type="predicted"/>
<name>A0AAN8WWH0_HALRR</name>
<dbReference type="GO" id="GO:0042981">
    <property type="term" value="P:regulation of apoptotic process"/>
    <property type="evidence" value="ECO:0007669"/>
    <property type="project" value="TreeGrafter"/>
</dbReference>
<dbReference type="InterPro" id="IPR008271">
    <property type="entry name" value="Ser/Thr_kinase_AS"/>
</dbReference>
<evidence type="ECO:0000256" key="3">
    <source>
        <dbReference type="ARBA" id="ARBA00004514"/>
    </source>
</evidence>
<evidence type="ECO:0000256" key="4">
    <source>
        <dbReference type="ARBA" id="ARBA00004572"/>
    </source>
</evidence>
<keyword evidence="16" id="KW-0496">Mitochondrion</keyword>
<keyword evidence="12" id="KW-0472">Membrane</keyword>
<dbReference type="SUPFAM" id="SSF56112">
    <property type="entry name" value="Protein kinase-like (PK-like)"/>
    <property type="match status" value="1"/>
</dbReference>
<evidence type="ECO:0000256" key="1">
    <source>
        <dbReference type="ARBA" id="ARBA00001946"/>
    </source>
</evidence>
<organism evidence="21 22">
    <name type="scientific">Halocaridina rubra</name>
    <name type="common">Hawaiian red shrimp</name>
    <dbReference type="NCBI Taxonomy" id="373956"/>
    <lineage>
        <taxon>Eukaryota</taxon>
        <taxon>Metazoa</taxon>
        <taxon>Ecdysozoa</taxon>
        <taxon>Arthropoda</taxon>
        <taxon>Crustacea</taxon>
        <taxon>Multicrustacea</taxon>
        <taxon>Malacostraca</taxon>
        <taxon>Eumalacostraca</taxon>
        <taxon>Eucarida</taxon>
        <taxon>Decapoda</taxon>
        <taxon>Pleocyemata</taxon>
        <taxon>Caridea</taxon>
        <taxon>Atyoidea</taxon>
        <taxon>Atyidae</taxon>
        <taxon>Halocaridina</taxon>
    </lineage>
</organism>
<dbReference type="SMART" id="SM00220">
    <property type="entry name" value="S_TKc"/>
    <property type="match status" value="1"/>
</dbReference>
<keyword evidence="9" id="KW-0547">Nucleotide-binding</keyword>
<evidence type="ECO:0000256" key="10">
    <source>
        <dbReference type="ARBA" id="ARBA00022777"/>
    </source>
</evidence>
<evidence type="ECO:0000256" key="7">
    <source>
        <dbReference type="ARBA" id="ARBA00022679"/>
    </source>
</evidence>
<keyword evidence="10 21" id="KW-0418">Kinase</keyword>
<evidence type="ECO:0000256" key="2">
    <source>
        <dbReference type="ARBA" id="ARBA00004434"/>
    </source>
</evidence>
<dbReference type="Pfam" id="PF00069">
    <property type="entry name" value="Pkinase"/>
    <property type="match status" value="1"/>
</dbReference>
<sequence length="774" mass="87114">MWSLRAIVESAVEHGRRALQHAQRRKGTAILQQQETRAPQETRHKLSKWQSEGGAGVGAQEGGSIAHVSGSTSSLAASGVVNRLGPAATRFVQGFVRKVSSPLWAEAKSKTTKRLVFGESAPYFALVGVTLVSGSQQGLVTKDDELESLCCNIREAISRAGWLHNPAFWQHHKGVNNEEDYEEVKSEHVFSLSDFKLGSVIDKGCNAVVYAARWNTVEEDGEAPDPPPKRQRSESPIPSLEKQKSSFEVKFPFLEDQRVPQKAIEATANNRDDEISHPIAELLEDVDLGNGVSSTDSSEDINQCKSPLKLNVDELIKSGGFKPQEKIKRVKFKMDESKENSGRKRLHSMDLIEHFEEETPVEWEQSGNETGDKTSMEKYPLAVKMMFNYEAESNAPAILRAMYKEMLPARNLQLDESTLEMQERFCDGSNYLPPHPNIVEMPCVFVDRIPFLEDSMTLYPDALPTRLNPRGYGRNMSLFCVMKRYDMSLRNYVQEHKPPSHTSLLLLTQLLEAILHINTRNIAHRDMKSDNILLSVAEGWDYPLLVLTDFGCSLVSENSNMAVPFSSREADPRQGNSALMAPEIKTAVPGLLRNVKYSQSDLWSVGAIAYEIYGLENPFFHTIESKQKLLDSATYKESQLPRLPKSVPASVKHLIHDLLRRNPRNRPSANVAATLCQLILWAPSKWLSRHSLTLPSHSEIMQWLLCLTTKVLCEARLSRPQRKGLGRPAPMDDEGKEKSADRQGVQLEYELVSLFLSRVHYMDIIQAIKWNRAF</sequence>
<keyword evidence="7" id="KW-0808">Transferase</keyword>
<evidence type="ECO:0000256" key="13">
    <source>
        <dbReference type="ARBA" id="ARBA00022840"/>
    </source>
</evidence>
<dbReference type="EMBL" id="JAXCGZ010013212">
    <property type="protein sequence ID" value="KAK7073377.1"/>
    <property type="molecule type" value="Genomic_DNA"/>
</dbReference>
<evidence type="ECO:0000256" key="5">
    <source>
        <dbReference type="ARBA" id="ARBA00012513"/>
    </source>
</evidence>
<evidence type="ECO:0000256" key="16">
    <source>
        <dbReference type="ARBA" id="ARBA00023128"/>
    </source>
</evidence>
<evidence type="ECO:0000313" key="21">
    <source>
        <dbReference type="EMBL" id="KAK7073377.1"/>
    </source>
</evidence>
<dbReference type="GO" id="GO:0005524">
    <property type="term" value="F:ATP binding"/>
    <property type="evidence" value="ECO:0007669"/>
    <property type="project" value="UniProtKB-KW"/>
</dbReference>